<evidence type="ECO:0000256" key="6">
    <source>
        <dbReference type="ARBA" id="ARBA00023136"/>
    </source>
</evidence>
<organism evidence="8 9">
    <name type="scientific">Alkalimonas amylolytica</name>
    <dbReference type="NCBI Taxonomy" id="152573"/>
    <lineage>
        <taxon>Bacteria</taxon>
        <taxon>Pseudomonadati</taxon>
        <taxon>Pseudomonadota</taxon>
        <taxon>Gammaproteobacteria</taxon>
        <taxon>Alkalimonas</taxon>
    </lineage>
</organism>
<keyword evidence="3" id="KW-1003">Cell membrane</keyword>
<evidence type="ECO:0000313" key="8">
    <source>
        <dbReference type="EMBL" id="SEA58257.1"/>
    </source>
</evidence>
<dbReference type="PANTHER" id="PTHR30250">
    <property type="entry name" value="PST FAMILY PREDICTED COLANIC ACID TRANSPORTER"/>
    <property type="match status" value="1"/>
</dbReference>
<evidence type="ECO:0000313" key="9">
    <source>
        <dbReference type="Proteomes" id="UP000198773"/>
    </source>
</evidence>
<dbReference type="PANTHER" id="PTHR30250:SF10">
    <property type="entry name" value="LIPOPOLYSACCHARIDE BIOSYNTHESIS PROTEIN WZXC"/>
    <property type="match status" value="1"/>
</dbReference>
<keyword evidence="4 7" id="KW-0812">Transmembrane</keyword>
<evidence type="ECO:0000256" key="2">
    <source>
        <dbReference type="ARBA" id="ARBA00007430"/>
    </source>
</evidence>
<dbReference type="OrthoDB" id="5486360at2"/>
<feature type="transmembrane region" description="Helical" evidence="7">
    <location>
        <begin position="376"/>
        <end position="396"/>
    </location>
</feature>
<dbReference type="InterPro" id="IPR050833">
    <property type="entry name" value="Poly_Biosynth_Transport"/>
</dbReference>
<keyword evidence="6 7" id="KW-0472">Membrane</keyword>
<accession>A0A1H4CCZ0</accession>
<dbReference type="GO" id="GO:0005886">
    <property type="term" value="C:plasma membrane"/>
    <property type="evidence" value="ECO:0007669"/>
    <property type="project" value="UniProtKB-SubCell"/>
</dbReference>
<feature type="transmembrane region" description="Helical" evidence="7">
    <location>
        <begin position="38"/>
        <end position="57"/>
    </location>
</feature>
<feature type="transmembrane region" description="Helical" evidence="7">
    <location>
        <begin position="144"/>
        <end position="164"/>
    </location>
</feature>
<comment type="subcellular location">
    <subcellularLocation>
        <location evidence="1">Cell membrane</location>
        <topology evidence="1">Multi-pass membrane protein</topology>
    </subcellularLocation>
</comment>
<feature type="transmembrane region" description="Helical" evidence="7">
    <location>
        <begin position="170"/>
        <end position="188"/>
    </location>
</feature>
<protein>
    <submittedName>
        <fullName evidence="8">Membrane protein involved in the export of O-antigen and teichoic acid</fullName>
    </submittedName>
</protein>
<keyword evidence="5 7" id="KW-1133">Transmembrane helix</keyword>
<dbReference type="EMBL" id="FNRM01000004">
    <property type="protein sequence ID" value="SEA58257.1"/>
    <property type="molecule type" value="Genomic_DNA"/>
</dbReference>
<evidence type="ECO:0000256" key="5">
    <source>
        <dbReference type="ARBA" id="ARBA00022989"/>
    </source>
</evidence>
<feature type="transmembrane region" description="Helical" evidence="7">
    <location>
        <begin position="440"/>
        <end position="461"/>
    </location>
</feature>
<feature type="transmembrane region" description="Helical" evidence="7">
    <location>
        <begin position="408"/>
        <end position="428"/>
    </location>
</feature>
<feature type="transmembrane region" description="Helical" evidence="7">
    <location>
        <begin position="314"/>
        <end position="331"/>
    </location>
</feature>
<dbReference type="Proteomes" id="UP000198773">
    <property type="component" value="Unassembled WGS sequence"/>
</dbReference>
<feature type="transmembrane region" description="Helical" evidence="7">
    <location>
        <begin position="12"/>
        <end position="32"/>
    </location>
</feature>
<reference evidence="8 9" key="1">
    <citation type="submission" date="2016-10" db="EMBL/GenBank/DDBJ databases">
        <authorList>
            <person name="de Groot N.N."/>
        </authorList>
    </citation>
    <scope>NUCLEOTIDE SEQUENCE [LARGE SCALE GENOMIC DNA]</scope>
    <source>
        <strain evidence="8 9">CGMCC 1.3430</strain>
    </source>
</reference>
<comment type="similarity">
    <text evidence="2">Belongs to the polysaccharide synthase family.</text>
</comment>
<feature type="transmembrane region" description="Helical" evidence="7">
    <location>
        <begin position="110"/>
        <end position="132"/>
    </location>
</feature>
<dbReference type="AlphaFoldDB" id="A0A1H4CCZ0"/>
<evidence type="ECO:0000256" key="3">
    <source>
        <dbReference type="ARBA" id="ARBA00022475"/>
    </source>
</evidence>
<dbReference type="RefSeq" id="WP_091342229.1">
    <property type="nucleotide sequence ID" value="NZ_FNRM01000004.1"/>
</dbReference>
<sequence>MRTVRTAILHSAAGKYLIKLISLVSTIAIARLLTPEEIGTFAIASALVMIMADFRILGANTYLVREKELTVDKIKASYGLTILISWSLGALVMLSSFWVADFFKVENLGIIFFMLSTGFIFAPFISIPNALLSREYRFDRISQIAISSATLQLIVTVGFILLGFSYYALAIGHIVSVFVTFSLGVYATRQQSLVWPSFQNMKPIASLGIYSTLGKTFRNMQLTAPDVIIGKLGTTAQVAMFSRGLGFINFVTDSIYAGVRPVVQPFLSRKKNDGADLAYTYTAASHLMLGLILPVLSVTSVVTLPAIQIMFGDQWLAAAAPASILTLWAMLRAIHLLSPQALIANHAEKVMFLKELLLFVVFIFLVIQTFPYGLTAIAWAFVATGLLDVVVSSLVLRRYLQLQILAFFRSILPSVVIAVLCWAFVFAIDIKWTIAEQSLLFILGLLFFVVPVLWLTLIFVLRHPISVEIRSLYLRTKR</sequence>
<proteinExistence type="inferred from homology"/>
<keyword evidence="9" id="KW-1185">Reference proteome</keyword>
<feature type="transmembrane region" description="Helical" evidence="7">
    <location>
        <begin position="352"/>
        <end position="370"/>
    </location>
</feature>
<feature type="transmembrane region" description="Helical" evidence="7">
    <location>
        <begin position="278"/>
        <end position="302"/>
    </location>
</feature>
<evidence type="ECO:0000256" key="4">
    <source>
        <dbReference type="ARBA" id="ARBA00022692"/>
    </source>
</evidence>
<name>A0A1H4CCZ0_ALKAM</name>
<evidence type="ECO:0000256" key="7">
    <source>
        <dbReference type="SAM" id="Phobius"/>
    </source>
</evidence>
<evidence type="ECO:0000256" key="1">
    <source>
        <dbReference type="ARBA" id="ARBA00004651"/>
    </source>
</evidence>
<dbReference type="STRING" id="152573.SAMN04488051_104101"/>
<dbReference type="Pfam" id="PF13440">
    <property type="entry name" value="Polysacc_synt_3"/>
    <property type="match status" value="1"/>
</dbReference>
<feature type="transmembrane region" description="Helical" evidence="7">
    <location>
        <begin position="78"/>
        <end position="98"/>
    </location>
</feature>
<gene>
    <name evidence="8" type="ORF">SAMN04488051_104101</name>
</gene>